<dbReference type="Pfam" id="PF10590">
    <property type="entry name" value="PNP_phzG_C"/>
    <property type="match status" value="1"/>
</dbReference>
<dbReference type="AlphaFoldDB" id="A0A2G5PH14"/>
<name>A0A2G5PH14_9MYCO</name>
<comment type="cofactor">
    <cofactor evidence="5">
        <name>FMN</name>
        <dbReference type="ChEBI" id="CHEBI:58210"/>
    </cofactor>
    <text evidence="5">Binds 1 FMN per subunit.</text>
</comment>
<dbReference type="NCBIfam" id="NF004231">
    <property type="entry name" value="PRK05679.1"/>
    <property type="match status" value="1"/>
</dbReference>
<feature type="binding site" evidence="5">
    <location>
        <position position="208"/>
    </location>
    <ligand>
        <name>FMN</name>
        <dbReference type="ChEBI" id="CHEBI:58210"/>
    </ligand>
</feature>
<reference evidence="8 9" key="1">
    <citation type="journal article" date="2017" name="Infect. Genet. Evol.">
        <title>The new phylogeny of the genus Mycobacterium: The old and the news.</title>
        <authorList>
            <person name="Tortoli E."/>
            <person name="Fedrizzi T."/>
            <person name="Meehan C.J."/>
            <person name="Trovato A."/>
            <person name="Grottola A."/>
            <person name="Giacobazzi E."/>
            <person name="Serpini G.F."/>
            <person name="Tagliazucchi S."/>
            <person name="Fabio A."/>
            <person name="Bettua C."/>
            <person name="Bertorelli R."/>
            <person name="Frascaro F."/>
            <person name="De Sanctis V."/>
            <person name="Pecorari M."/>
            <person name="Jousson O."/>
            <person name="Segata N."/>
            <person name="Cirillo D.M."/>
        </authorList>
    </citation>
    <scope>NUCLEOTIDE SEQUENCE [LARGE SCALE GENOMIC DNA]</scope>
    <source>
        <strain evidence="8 9">CIP1034565</strain>
    </source>
</reference>
<organism evidence="8 9">
    <name type="scientific">Mycolicibacterium brumae</name>
    <dbReference type="NCBI Taxonomy" id="85968"/>
    <lineage>
        <taxon>Bacteria</taxon>
        <taxon>Bacillati</taxon>
        <taxon>Actinomycetota</taxon>
        <taxon>Actinomycetes</taxon>
        <taxon>Mycobacteriales</taxon>
        <taxon>Mycobacteriaceae</taxon>
        <taxon>Mycolicibacterium</taxon>
    </lineage>
</organism>
<protein>
    <submittedName>
        <fullName evidence="8">Pyridoxamine 5'-phosphate oxidase</fullName>
    </submittedName>
</protein>
<keyword evidence="4" id="KW-0560">Oxidoreductase</keyword>
<dbReference type="Pfam" id="PF01243">
    <property type="entry name" value="PNPOx_N"/>
    <property type="match status" value="1"/>
</dbReference>
<evidence type="ECO:0000256" key="4">
    <source>
        <dbReference type="ARBA" id="ARBA00023002"/>
    </source>
</evidence>
<dbReference type="GO" id="GO:0008615">
    <property type="term" value="P:pyridoxine biosynthetic process"/>
    <property type="evidence" value="ECO:0007669"/>
    <property type="project" value="InterPro"/>
</dbReference>
<feature type="domain" description="Pyridoxine 5'-phosphate oxidase dimerisation C-terminal" evidence="7">
    <location>
        <begin position="185"/>
        <end position="225"/>
    </location>
</feature>
<evidence type="ECO:0000259" key="7">
    <source>
        <dbReference type="Pfam" id="PF10590"/>
    </source>
</evidence>
<dbReference type="OrthoDB" id="9780392at2"/>
<keyword evidence="9" id="KW-1185">Reference proteome</keyword>
<feature type="domain" description="Pyridoxamine 5'-phosphate oxidase N-terminal" evidence="6">
    <location>
        <begin position="47"/>
        <end position="159"/>
    </location>
</feature>
<dbReference type="Proteomes" id="UP000230551">
    <property type="component" value="Unassembled WGS sequence"/>
</dbReference>
<dbReference type="InterPro" id="IPR000659">
    <property type="entry name" value="Pyridox_Oxase"/>
</dbReference>
<keyword evidence="3 5" id="KW-0288">FMN</keyword>
<feature type="binding site" evidence="5">
    <location>
        <begin position="153"/>
        <end position="154"/>
    </location>
    <ligand>
        <name>FMN</name>
        <dbReference type="ChEBI" id="CHEBI:58210"/>
    </ligand>
</feature>
<dbReference type="GO" id="GO:0004733">
    <property type="term" value="F:pyridoxamine phosphate oxidase activity"/>
    <property type="evidence" value="ECO:0007669"/>
    <property type="project" value="InterPro"/>
</dbReference>
<dbReference type="PIRSF" id="PIRSF000190">
    <property type="entry name" value="Pyd_amn-ph_oxd"/>
    <property type="match status" value="1"/>
</dbReference>
<dbReference type="InterPro" id="IPR012349">
    <property type="entry name" value="Split_barrel_FMN-bd"/>
</dbReference>
<feature type="binding site" evidence="5">
    <location>
        <position position="96"/>
    </location>
    <ligand>
        <name>FMN</name>
        <dbReference type="ChEBI" id="CHEBI:58210"/>
    </ligand>
</feature>
<dbReference type="PANTHER" id="PTHR10851:SF0">
    <property type="entry name" value="PYRIDOXINE-5'-PHOSPHATE OXIDASE"/>
    <property type="match status" value="1"/>
</dbReference>
<dbReference type="RefSeq" id="WP_090588343.1">
    <property type="nucleotide sequence ID" value="NZ_CP104302.1"/>
</dbReference>
<dbReference type="GO" id="GO:0010181">
    <property type="term" value="F:FMN binding"/>
    <property type="evidence" value="ECO:0007669"/>
    <property type="project" value="InterPro"/>
</dbReference>
<dbReference type="InterPro" id="IPR011576">
    <property type="entry name" value="Pyridox_Oxase_N"/>
</dbReference>
<sequence>MEHTSWSDDDGGRAFLRALPVLAGEAPEFDIDQAPSDPATLFAQWLRQAVAAEVPEPHAMTLSTIDALGFPRARVLIVKSVDADGWHFAAVSASQKGADLSANPVAALTFHWPAVVRQVRVVGDIVDDGPAAAAADFRARPLESRAQALTLRQSTPMADPGEMDTEIDKARRKLADDPDLTPVEWLSYCVRPAEVEFWQGYPDRRHLRLSYRRADDGWDRIRLWP</sequence>
<feature type="binding site" evidence="5">
    <location>
        <begin position="74"/>
        <end position="79"/>
    </location>
    <ligand>
        <name>FMN</name>
        <dbReference type="ChEBI" id="CHEBI:58210"/>
    </ligand>
</feature>
<dbReference type="InterPro" id="IPR019576">
    <property type="entry name" value="Pyridoxamine_oxidase_dimer_C"/>
</dbReference>
<dbReference type="Gene3D" id="2.30.110.10">
    <property type="entry name" value="Electron Transport, Fmn-binding Protein, Chain A"/>
    <property type="match status" value="1"/>
</dbReference>
<evidence type="ECO:0000256" key="5">
    <source>
        <dbReference type="PIRSR" id="PIRSR000190-2"/>
    </source>
</evidence>
<keyword evidence="2" id="KW-0285">Flavoprotein</keyword>
<evidence type="ECO:0000259" key="6">
    <source>
        <dbReference type="Pfam" id="PF01243"/>
    </source>
</evidence>
<evidence type="ECO:0000256" key="1">
    <source>
        <dbReference type="ARBA" id="ARBA00007301"/>
    </source>
</evidence>
<dbReference type="SUPFAM" id="SSF50475">
    <property type="entry name" value="FMN-binding split barrel"/>
    <property type="match status" value="1"/>
</dbReference>
<comment type="similarity">
    <text evidence="1">Belongs to the pyridoxamine 5'-phosphate oxidase family.</text>
</comment>
<evidence type="ECO:0000256" key="3">
    <source>
        <dbReference type="ARBA" id="ARBA00022643"/>
    </source>
</evidence>
<evidence type="ECO:0000256" key="2">
    <source>
        <dbReference type="ARBA" id="ARBA00022630"/>
    </source>
</evidence>
<gene>
    <name evidence="8" type="primary">pdxH</name>
    <name evidence="8" type="ORF">CQY22_001300</name>
</gene>
<proteinExistence type="inferred from homology"/>
<dbReference type="EMBL" id="PDCN02000001">
    <property type="protein sequence ID" value="PIB77607.1"/>
    <property type="molecule type" value="Genomic_DNA"/>
</dbReference>
<accession>A0A2G5PH14</accession>
<feature type="binding site" evidence="5">
    <location>
        <position position="118"/>
    </location>
    <ligand>
        <name>FMN</name>
        <dbReference type="ChEBI" id="CHEBI:58210"/>
    </ligand>
</feature>
<evidence type="ECO:0000313" key="9">
    <source>
        <dbReference type="Proteomes" id="UP000230551"/>
    </source>
</evidence>
<feature type="binding site" evidence="5">
    <location>
        <position position="198"/>
    </location>
    <ligand>
        <name>FMN</name>
        <dbReference type="ChEBI" id="CHEBI:58210"/>
    </ligand>
</feature>
<dbReference type="STRING" id="85968.GCA_900073015_01588"/>
<dbReference type="PANTHER" id="PTHR10851">
    <property type="entry name" value="PYRIDOXINE-5-PHOSPHATE OXIDASE"/>
    <property type="match status" value="1"/>
</dbReference>
<evidence type="ECO:0000313" key="8">
    <source>
        <dbReference type="EMBL" id="PIB77607.1"/>
    </source>
</evidence>
<comment type="caution">
    <text evidence="8">The sequence shown here is derived from an EMBL/GenBank/DDBJ whole genome shotgun (WGS) entry which is preliminary data.</text>
</comment>